<dbReference type="AlphaFoldDB" id="G5QGD5"/>
<gene>
    <name evidence="1" type="ORF">LTSERUB_1466</name>
</gene>
<dbReference type="EMBL" id="AFCT01000547">
    <property type="protein sequence ID" value="EHC92374.1"/>
    <property type="molecule type" value="Genomic_DNA"/>
</dbReference>
<evidence type="ECO:0000313" key="2">
    <source>
        <dbReference type="Proteomes" id="UP000004903"/>
    </source>
</evidence>
<feature type="non-terminal residue" evidence="1">
    <location>
        <position position="48"/>
    </location>
</feature>
<accession>G5QGD5</accession>
<protein>
    <submittedName>
        <fullName evidence="1">Uncharacterized protein</fullName>
    </submittedName>
</protein>
<sequence length="48" mass="5563">MHRSGSLAENHYSCSAQCSFRGLNHFWCIRRGWYYASPGKQGFTFGFL</sequence>
<dbReference type="Proteomes" id="UP000004903">
    <property type="component" value="Unassembled WGS sequence"/>
</dbReference>
<evidence type="ECO:0000313" key="1">
    <source>
        <dbReference type="EMBL" id="EHC92374.1"/>
    </source>
</evidence>
<proteinExistence type="predicted"/>
<organism evidence="1 2">
    <name type="scientific">Salmonella enterica subsp. enterica serovar Rubislaw str. A4-653</name>
    <dbReference type="NCBI Taxonomy" id="913081"/>
    <lineage>
        <taxon>Bacteria</taxon>
        <taxon>Pseudomonadati</taxon>
        <taxon>Pseudomonadota</taxon>
        <taxon>Gammaproteobacteria</taxon>
        <taxon>Enterobacterales</taxon>
        <taxon>Enterobacteriaceae</taxon>
        <taxon>Salmonella</taxon>
    </lineage>
</organism>
<comment type="caution">
    <text evidence="1">The sequence shown here is derived from an EMBL/GenBank/DDBJ whole genome shotgun (WGS) entry which is preliminary data.</text>
</comment>
<name>G5QGD5_SALRU</name>
<reference evidence="1 2" key="1">
    <citation type="journal article" date="2011" name="BMC Genomics">
        <title>Genome sequencing reveals diversification of virulence factor content and possible host adaptation in distinct subpopulations of Salmonella enterica.</title>
        <authorList>
            <person name="den Bakker H.C."/>
            <person name="Moreno Switt A.I."/>
            <person name="Govoni G."/>
            <person name="Cummings C.A."/>
            <person name="Ranieri M.L."/>
            <person name="Degoricija L."/>
            <person name="Hoelzer K."/>
            <person name="Rodriguez-Rivera L.D."/>
            <person name="Brown S."/>
            <person name="Bolchacova E."/>
            <person name="Furtado M.R."/>
            <person name="Wiedmann M."/>
        </authorList>
    </citation>
    <scope>NUCLEOTIDE SEQUENCE [LARGE SCALE GENOMIC DNA]</scope>
    <source>
        <strain evidence="1 2">A4-653</strain>
    </source>
</reference>